<evidence type="ECO:0000256" key="8">
    <source>
        <dbReference type="RuleBase" id="RU363013"/>
    </source>
</evidence>
<dbReference type="PANTHER" id="PTHR21139:SF42">
    <property type="entry name" value="TRIOSEPHOSPHATE ISOMERASE"/>
    <property type="match status" value="1"/>
</dbReference>
<reference evidence="9 10" key="1">
    <citation type="submission" date="2016-04" db="EMBL/GenBank/DDBJ databases">
        <title>Genome analysis of Thermosulfurimonas dismutans, the first thermophilic sulfur-disproportionating bacterium of the phylum Thermodesulfobacteria.</title>
        <authorList>
            <person name="Mardanov A.V."/>
            <person name="Beletsky A.V."/>
            <person name="Kadnikov V.V."/>
            <person name="Slobodkin A.I."/>
            <person name="Ravin N.V."/>
        </authorList>
    </citation>
    <scope>NUCLEOTIDE SEQUENCE [LARGE SCALE GENOMIC DNA]</scope>
    <source>
        <strain evidence="9 10">S95</strain>
    </source>
</reference>
<name>A0A179D632_9BACT</name>
<evidence type="ECO:0000256" key="6">
    <source>
        <dbReference type="ARBA" id="ARBA00023235"/>
    </source>
</evidence>
<dbReference type="InterPro" id="IPR000652">
    <property type="entry name" value="Triosephosphate_isomerase"/>
</dbReference>
<dbReference type="HAMAP" id="MF_00147_B">
    <property type="entry name" value="TIM_B"/>
    <property type="match status" value="1"/>
</dbReference>
<organism evidence="9 10">
    <name type="scientific">Thermosulfurimonas dismutans</name>
    <dbReference type="NCBI Taxonomy" id="999894"/>
    <lineage>
        <taxon>Bacteria</taxon>
        <taxon>Pseudomonadati</taxon>
        <taxon>Thermodesulfobacteriota</taxon>
        <taxon>Thermodesulfobacteria</taxon>
        <taxon>Thermodesulfobacteriales</taxon>
        <taxon>Thermodesulfobacteriaceae</taxon>
        <taxon>Thermosulfurimonas</taxon>
    </lineage>
</organism>
<feature type="binding site" evidence="7">
    <location>
        <position position="213"/>
    </location>
    <ligand>
        <name>substrate</name>
    </ligand>
</feature>
<accession>A0A179D632</accession>
<evidence type="ECO:0000313" key="10">
    <source>
        <dbReference type="Proteomes" id="UP000078390"/>
    </source>
</evidence>
<evidence type="ECO:0000256" key="2">
    <source>
        <dbReference type="ARBA" id="ARBA00007422"/>
    </source>
</evidence>
<comment type="similarity">
    <text evidence="2 7 8">Belongs to the triosephosphate isomerase family.</text>
</comment>
<dbReference type="InterPro" id="IPR035990">
    <property type="entry name" value="TIM_sf"/>
</dbReference>
<dbReference type="PROSITE" id="PS00171">
    <property type="entry name" value="TIM_1"/>
    <property type="match status" value="1"/>
</dbReference>
<evidence type="ECO:0000256" key="5">
    <source>
        <dbReference type="ARBA" id="ARBA00023152"/>
    </source>
</evidence>
<feature type="binding site" evidence="7">
    <location>
        <begin position="9"/>
        <end position="11"/>
    </location>
    <ligand>
        <name>substrate</name>
    </ligand>
</feature>
<dbReference type="EC" id="5.3.1.1" evidence="7 8"/>
<keyword evidence="6 7" id="KW-0413">Isomerase</keyword>
<keyword evidence="5 7" id="KW-0324">Glycolysis</keyword>
<sequence length="251" mass="27610">MRKPLIAGNWKMHKTVAETLDYIRRFRELVSGITDREIMIAPPFTALYAAGQEISGTNIKLGAQNAHWAESGAFTGEISPAMLKECGVQYVILGHSERRHIFGETDEMIRRRLEGVLSAGLRPILCIGETLEEREAGKTFEVLERQVREALSGFSADDLKVLVIAYEPVWAIGTGKTATPEQAEEAHRYVRGLLGELFGKDFAEKTRILYGGSVKPENIAELMAQSDVDGALVGGASLDPETFARIVRYGG</sequence>
<dbReference type="GO" id="GO:0005829">
    <property type="term" value="C:cytosol"/>
    <property type="evidence" value="ECO:0007669"/>
    <property type="project" value="TreeGrafter"/>
</dbReference>
<dbReference type="PATRIC" id="fig|999894.6.peg.1022"/>
<dbReference type="FunFam" id="3.20.20.70:FF:000016">
    <property type="entry name" value="Triosephosphate isomerase"/>
    <property type="match status" value="1"/>
</dbReference>
<keyword evidence="10" id="KW-1185">Reference proteome</keyword>
<dbReference type="CDD" id="cd00311">
    <property type="entry name" value="TIM"/>
    <property type="match status" value="1"/>
</dbReference>
<feature type="active site" description="Electrophile" evidence="7">
    <location>
        <position position="95"/>
    </location>
</feature>
<feature type="binding site" evidence="7">
    <location>
        <begin position="234"/>
        <end position="235"/>
    </location>
    <ligand>
        <name>substrate</name>
    </ligand>
</feature>
<dbReference type="AlphaFoldDB" id="A0A179D632"/>
<dbReference type="SUPFAM" id="SSF51351">
    <property type="entry name" value="Triosephosphate isomerase (TIM)"/>
    <property type="match status" value="1"/>
</dbReference>
<feature type="active site" description="Proton acceptor" evidence="7">
    <location>
        <position position="167"/>
    </location>
</feature>
<dbReference type="RefSeq" id="WP_068669987.1">
    <property type="nucleotide sequence ID" value="NZ_LWLG01000005.1"/>
</dbReference>
<comment type="function">
    <text evidence="7">Involved in the gluconeogenesis. Catalyzes stereospecifically the conversion of dihydroxyacetone phosphate (DHAP) to D-glyceraldehyde-3-phosphate (G3P).</text>
</comment>
<dbReference type="InterPro" id="IPR020861">
    <property type="entry name" value="Triosephosphate_isomerase_AS"/>
</dbReference>
<evidence type="ECO:0000256" key="7">
    <source>
        <dbReference type="HAMAP-Rule" id="MF_00147"/>
    </source>
</evidence>
<dbReference type="NCBIfam" id="TIGR00419">
    <property type="entry name" value="tim"/>
    <property type="match status" value="1"/>
</dbReference>
<dbReference type="GO" id="GO:0046166">
    <property type="term" value="P:glyceraldehyde-3-phosphate biosynthetic process"/>
    <property type="evidence" value="ECO:0007669"/>
    <property type="project" value="TreeGrafter"/>
</dbReference>
<evidence type="ECO:0000256" key="4">
    <source>
        <dbReference type="ARBA" id="ARBA00022490"/>
    </source>
</evidence>
<comment type="caution">
    <text evidence="9">The sequence shown here is derived from an EMBL/GenBank/DDBJ whole genome shotgun (WGS) entry which is preliminary data.</text>
</comment>
<evidence type="ECO:0000256" key="1">
    <source>
        <dbReference type="ARBA" id="ARBA00004680"/>
    </source>
</evidence>
<dbReference type="PANTHER" id="PTHR21139">
    <property type="entry name" value="TRIOSEPHOSPHATE ISOMERASE"/>
    <property type="match status" value="1"/>
</dbReference>
<dbReference type="InterPro" id="IPR022896">
    <property type="entry name" value="TrioseP_Isoase_bac/euk"/>
</dbReference>
<dbReference type="GO" id="GO:0006096">
    <property type="term" value="P:glycolytic process"/>
    <property type="evidence" value="ECO:0007669"/>
    <property type="project" value="UniProtKB-UniRule"/>
</dbReference>
<comment type="pathway">
    <text evidence="1 7 8">Carbohydrate degradation; glycolysis; D-glyceraldehyde 3-phosphate from glycerone phosphate: step 1/1.</text>
</comment>
<dbReference type="EMBL" id="LWLG01000005">
    <property type="protein sequence ID" value="OAQ20902.1"/>
    <property type="molecule type" value="Genomic_DNA"/>
</dbReference>
<dbReference type="Gene3D" id="3.20.20.70">
    <property type="entry name" value="Aldolase class I"/>
    <property type="match status" value="1"/>
</dbReference>
<comment type="subunit">
    <text evidence="7 8">Homodimer.</text>
</comment>
<dbReference type="Pfam" id="PF00121">
    <property type="entry name" value="TIM"/>
    <property type="match status" value="1"/>
</dbReference>
<comment type="catalytic activity">
    <reaction evidence="7 8">
        <text>D-glyceraldehyde 3-phosphate = dihydroxyacetone phosphate</text>
        <dbReference type="Rhea" id="RHEA:18585"/>
        <dbReference type="ChEBI" id="CHEBI:57642"/>
        <dbReference type="ChEBI" id="CHEBI:59776"/>
        <dbReference type="EC" id="5.3.1.1"/>
    </reaction>
</comment>
<feature type="binding site" evidence="7">
    <location>
        <position position="173"/>
    </location>
    <ligand>
        <name>substrate</name>
    </ligand>
</feature>
<dbReference type="UniPathway" id="UPA00138"/>
<keyword evidence="4 7" id="KW-0963">Cytoplasm</keyword>
<dbReference type="GO" id="GO:0019563">
    <property type="term" value="P:glycerol catabolic process"/>
    <property type="evidence" value="ECO:0007669"/>
    <property type="project" value="TreeGrafter"/>
</dbReference>
<dbReference type="InterPro" id="IPR013785">
    <property type="entry name" value="Aldolase_TIM"/>
</dbReference>
<comment type="pathway">
    <text evidence="7 8">Carbohydrate biosynthesis; gluconeogenesis.</text>
</comment>
<dbReference type="STRING" id="999894.TDIS_1029"/>
<dbReference type="OrthoDB" id="9809429at2"/>
<protein>
    <recommendedName>
        <fullName evidence="7 8">Triosephosphate isomerase</fullName>
        <shortName evidence="7">TIM</shortName>
        <shortName evidence="7">TPI</shortName>
        <ecNumber evidence="7 8">5.3.1.1</ecNumber>
    </recommendedName>
    <alternativeName>
        <fullName evidence="7">Triose-phosphate isomerase</fullName>
    </alternativeName>
</protein>
<dbReference type="Proteomes" id="UP000078390">
    <property type="component" value="Unassembled WGS sequence"/>
</dbReference>
<keyword evidence="3 7" id="KW-0312">Gluconeogenesis</keyword>
<evidence type="ECO:0000256" key="3">
    <source>
        <dbReference type="ARBA" id="ARBA00022432"/>
    </source>
</evidence>
<proteinExistence type="inferred from homology"/>
<dbReference type="UniPathway" id="UPA00109">
    <property type="reaction ID" value="UER00189"/>
</dbReference>
<dbReference type="PROSITE" id="PS51440">
    <property type="entry name" value="TIM_2"/>
    <property type="match status" value="1"/>
</dbReference>
<dbReference type="GO" id="GO:0004807">
    <property type="term" value="F:triose-phosphate isomerase activity"/>
    <property type="evidence" value="ECO:0007669"/>
    <property type="project" value="UniProtKB-UniRule"/>
</dbReference>
<gene>
    <name evidence="7" type="primary">tpiA</name>
    <name evidence="9" type="ORF">TDIS_1029</name>
</gene>
<evidence type="ECO:0000313" key="9">
    <source>
        <dbReference type="EMBL" id="OAQ20902.1"/>
    </source>
</evidence>
<comment type="subcellular location">
    <subcellularLocation>
        <location evidence="7 8">Cytoplasm</location>
    </subcellularLocation>
</comment>
<dbReference type="GO" id="GO:0006094">
    <property type="term" value="P:gluconeogenesis"/>
    <property type="evidence" value="ECO:0007669"/>
    <property type="project" value="UniProtKB-UniRule"/>
</dbReference>